<sequence>MQRFEKINQKKLYKNDWHDGHASAWRFAEDWKYSAKTWSEIILTDYEMVLRLLLAAVLGSLVGFERERLLWAAGLRTHMLVAVGACLAMLVSAFGFADVLGSPHVVLDPSRIAAQVITGVGFLGAGTILLRGEVVRGLTTAASLWGVASIGLAVGGGLYLAGFAATVIILLILAGIKPLEERFRSRTQTHKILISAKRGSISVDVIGDVAGAQKSLIKQFIVQPSGTEDVDDVEIMFVRLSPQALNRIVGRIKSLPTVSHVETDVNT</sequence>
<dbReference type="PANTHER" id="PTHR33778:SF1">
    <property type="entry name" value="MAGNESIUM TRANSPORTER YHID-RELATED"/>
    <property type="match status" value="1"/>
</dbReference>
<name>A0A839ELF4_9HYPH</name>
<evidence type="ECO:0000256" key="4">
    <source>
        <dbReference type="ARBA" id="ARBA00022692"/>
    </source>
</evidence>
<dbReference type="Pfam" id="PF02308">
    <property type="entry name" value="MgtC"/>
    <property type="match status" value="1"/>
</dbReference>
<dbReference type="PANTHER" id="PTHR33778">
    <property type="entry name" value="PROTEIN MGTC"/>
    <property type="match status" value="1"/>
</dbReference>
<comment type="subcellular location">
    <subcellularLocation>
        <location evidence="7">Cell inner membrane</location>
        <topology evidence="7">Multi-pass membrane protein</topology>
    </subcellularLocation>
    <subcellularLocation>
        <location evidence="1">Cell membrane</location>
        <topology evidence="1">Multi-pass membrane protein</topology>
    </subcellularLocation>
</comment>
<comment type="similarity">
    <text evidence="2 7">Belongs to the MgtC/SapB family.</text>
</comment>
<keyword evidence="4 7" id="KW-0812">Transmembrane</keyword>
<organism evidence="9 10">
    <name type="scientific">Phyllobacterium myrsinacearum</name>
    <dbReference type="NCBI Taxonomy" id="28101"/>
    <lineage>
        <taxon>Bacteria</taxon>
        <taxon>Pseudomonadati</taxon>
        <taxon>Pseudomonadota</taxon>
        <taxon>Alphaproteobacteria</taxon>
        <taxon>Hyphomicrobiales</taxon>
        <taxon>Phyllobacteriaceae</taxon>
        <taxon>Phyllobacterium</taxon>
    </lineage>
</organism>
<keyword evidence="7" id="KW-0997">Cell inner membrane</keyword>
<feature type="transmembrane region" description="Helical" evidence="7">
    <location>
        <begin position="79"/>
        <end position="100"/>
    </location>
</feature>
<dbReference type="InterPro" id="IPR003416">
    <property type="entry name" value="MgtC/SapB/SrpB/YhiD_fam"/>
</dbReference>
<gene>
    <name evidence="9" type="ORF">FHW16_002028</name>
</gene>
<evidence type="ECO:0000259" key="8">
    <source>
        <dbReference type="Pfam" id="PF02308"/>
    </source>
</evidence>
<evidence type="ECO:0000256" key="1">
    <source>
        <dbReference type="ARBA" id="ARBA00004651"/>
    </source>
</evidence>
<evidence type="ECO:0000256" key="2">
    <source>
        <dbReference type="ARBA" id="ARBA00009298"/>
    </source>
</evidence>
<dbReference type="AlphaFoldDB" id="A0A839ELF4"/>
<evidence type="ECO:0000256" key="7">
    <source>
        <dbReference type="RuleBase" id="RU365041"/>
    </source>
</evidence>
<dbReference type="Proteomes" id="UP000549052">
    <property type="component" value="Unassembled WGS sequence"/>
</dbReference>
<keyword evidence="10" id="KW-1185">Reference proteome</keyword>
<feature type="transmembrane region" description="Helical" evidence="7">
    <location>
        <begin position="150"/>
        <end position="176"/>
    </location>
</feature>
<dbReference type="PRINTS" id="PR01837">
    <property type="entry name" value="MGTCSAPBPROT"/>
</dbReference>
<evidence type="ECO:0000313" key="10">
    <source>
        <dbReference type="Proteomes" id="UP000549052"/>
    </source>
</evidence>
<feature type="transmembrane region" description="Helical" evidence="7">
    <location>
        <begin position="112"/>
        <end position="130"/>
    </location>
</feature>
<keyword evidence="3" id="KW-1003">Cell membrane</keyword>
<evidence type="ECO:0000313" key="9">
    <source>
        <dbReference type="EMBL" id="MBA8878316.1"/>
    </source>
</evidence>
<dbReference type="GO" id="GO:0005886">
    <property type="term" value="C:plasma membrane"/>
    <property type="evidence" value="ECO:0007669"/>
    <property type="project" value="UniProtKB-SubCell"/>
</dbReference>
<keyword evidence="6 7" id="KW-0472">Membrane</keyword>
<dbReference type="InterPro" id="IPR049177">
    <property type="entry name" value="MgtC_SapB_SrpB_YhiD_N"/>
</dbReference>
<comment type="caution">
    <text evidence="9">The sequence shown here is derived from an EMBL/GenBank/DDBJ whole genome shotgun (WGS) entry which is preliminary data.</text>
</comment>
<evidence type="ECO:0000256" key="3">
    <source>
        <dbReference type="ARBA" id="ARBA00022475"/>
    </source>
</evidence>
<feature type="domain" description="MgtC/SapB/SrpB/YhiD N-terminal" evidence="8">
    <location>
        <begin position="52"/>
        <end position="181"/>
    </location>
</feature>
<protein>
    <recommendedName>
        <fullName evidence="7">Protein MgtC</fullName>
    </recommendedName>
</protein>
<reference evidence="9 10" key="1">
    <citation type="submission" date="2020-07" db="EMBL/GenBank/DDBJ databases">
        <title>Genomic Encyclopedia of Type Strains, Phase IV (KMG-V): Genome sequencing to study the core and pangenomes of soil and plant-associated prokaryotes.</title>
        <authorList>
            <person name="Whitman W."/>
        </authorList>
    </citation>
    <scope>NUCLEOTIDE SEQUENCE [LARGE SCALE GENOMIC DNA]</scope>
    <source>
        <strain evidence="9 10">AN3</strain>
    </source>
</reference>
<keyword evidence="5 7" id="KW-1133">Transmembrane helix</keyword>
<evidence type="ECO:0000256" key="5">
    <source>
        <dbReference type="ARBA" id="ARBA00022989"/>
    </source>
</evidence>
<proteinExistence type="inferred from homology"/>
<dbReference type="EMBL" id="JACGXN010000002">
    <property type="protein sequence ID" value="MBA8878316.1"/>
    <property type="molecule type" value="Genomic_DNA"/>
</dbReference>
<evidence type="ECO:0000256" key="6">
    <source>
        <dbReference type="ARBA" id="ARBA00023136"/>
    </source>
</evidence>
<accession>A0A839ELF4</accession>